<feature type="transmembrane region" description="Helical" evidence="4">
    <location>
        <begin position="445"/>
        <end position="466"/>
    </location>
</feature>
<dbReference type="EMBL" id="LKEB01000064">
    <property type="protein sequence ID" value="ROV97512.1"/>
    <property type="molecule type" value="Genomic_DNA"/>
</dbReference>
<dbReference type="GO" id="GO:0022857">
    <property type="term" value="F:transmembrane transporter activity"/>
    <property type="evidence" value="ECO:0007669"/>
    <property type="project" value="InterPro"/>
</dbReference>
<keyword evidence="6" id="KW-1185">Reference proteome</keyword>
<keyword evidence="4" id="KW-0812">Transmembrane</keyword>
<reference evidence="5 6" key="1">
    <citation type="submission" date="2015-09" db="EMBL/GenBank/DDBJ databases">
        <title>Host preference determinants of Valsa canker pathogens revealed by comparative genomics.</title>
        <authorList>
            <person name="Yin Z."/>
            <person name="Huang L."/>
        </authorList>
    </citation>
    <scope>NUCLEOTIDE SEQUENCE [LARGE SCALE GENOMIC DNA]</scope>
    <source>
        <strain evidence="5 6">SXYLt</strain>
    </source>
</reference>
<dbReference type="Gene3D" id="1.20.1250.20">
    <property type="entry name" value="MFS general substrate transporter like domains"/>
    <property type="match status" value="2"/>
</dbReference>
<feature type="compositionally biased region" description="Basic and acidic residues" evidence="3">
    <location>
        <begin position="50"/>
        <end position="61"/>
    </location>
</feature>
<feature type="transmembrane region" description="Helical" evidence="4">
    <location>
        <begin position="478"/>
        <end position="496"/>
    </location>
</feature>
<feature type="transmembrane region" description="Helical" evidence="4">
    <location>
        <begin position="185"/>
        <end position="204"/>
    </location>
</feature>
<dbReference type="InterPro" id="IPR011701">
    <property type="entry name" value="MFS"/>
</dbReference>
<comment type="subcellular location">
    <subcellularLocation>
        <location evidence="1">Membrane</location>
        <topology evidence="1">Multi-pass membrane protein</topology>
    </subcellularLocation>
</comment>
<dbReference type="OrthoDB" id="2213137at2759"/>
<keyword evidence="4" id="KW-1133">Transmembrane helix</keyword>
<evidence type="ECO:0000256" key="4">
    <source>
        <dbReference type="SAM" id="Phobius"/>
    </source>
</evidence>
<feature type="transmembrane region" description="Helical" evidence="4">
    <location>
        <begin position="377"/>
        <end position="401"/>
    </location>
</feature>
<feature type="transmembrane region" description="Helical" evidence="4">
    <location>
        <begin position="210"/>
        <end position="229"/>
    </location>
</feature>
<evidence type="ECO:0000256" key="3">
    <source>
        <dbReference type="SAM" id="MobiDB-lite"/>
    </source>
</evidence>
<dbReference type="PANTHER" id="PTHR11360">
    <property type="entry name" value="MONOCARBOXYLATE TRANSPORTER"/>
    <property type="match status" value="1"/>
</dbReference>
<feature type="region of interest" description="Disordered" evidence="3">
    <location>
        <begin position="42"/>
        <end position="61"/>
    </location>
</feature>
<feature type="transmembrane region" description="Helical" evidence="4">
    <location>
        <begin position="115"/>
        <end position="134"/>
    </location>
</feature>
<dbReference type="AlphaFoldDB" id="A0A423W2H2"/>
<dbReference type="PANTHER" id="PTHR11360:SF130">
    <property type="entry name" value="MAJOR FACILITATOR SUPERFAMILY (MFS) PROFILE DOMAIN-CONTAINING PROTEIN-RELATED"/>
    <property type="match status" value="1"/>
</dbReference>
<dbReference type="GO" id="GO:0016020">
    <property type="term" value="C:membrane"/>
    <property type="evidence" value="ECO:0007669"/>
    <property type="project" value="UniProtKB-SubCell"/>
</dbReference>
<feature type="transmembrane region" description="Helical" evidence="4">
    <location>
        <begin position="154"/>
        <end position="173"/>
    </location>
</feature>
<feature type="transmembrane region" description="Helical" evidence="4">
    <location>
        <begin position="343"/>
        <end position="365"/>
    </location>
</feature>
<dbReference type="InParanoid" id="A0A423W2H2"/>
<feature type="transmembrane region" description="Helical" evidence="4">
    <location>
        <begin position="407"/>
        <end position="433"/>
    </location>
</feature>
<evidence type="ECO:0000256" key="2">
    <source>
        <dbReference type="ARBA" id="ARBA00006727"/>
    </source>
</evidence>
<protein>
    <recommendedName>
        <fullName evidence="7">Major facilitator superfamily (MFS) profile domain-containing protein</fullName>
    </recommendedName>
</protein>
<dbReference type="Proteomes" id="UP000285146">
    <property type="component" value="Unassembled WGS sequence"/>
</dbReference>
<feature type="transmembrane region" description="Helical" evidence="4">
    <location>
        <begin position="314"/>
        <end position="337"/>
    </location>
</feature>
<keyword evidence="4" id="KW-0472">Membrane</keyword>
<comment type="similarity">
    <text evidence="2">Belongs to the major facilitator superfamily. Monocarboxylate porter (TC 2.A.1.13) family.</text>
</comment>
<dbReference type="InterPro" id="IPR036259">
    <property type="entry name" value="MFS_trans_sf"/>
</dbReference>
<feature type="transmembrane region" description="Helical" evidence="4">
    <location>
        <begin position="241"/>
        <end position="261"/>
    </location>
</feature>
<feature type="transmembrane region" description="Helical" evidence="4">
    <location>
        <begin position="20"/>
        <end position="41"/>
    </location>
</feature>
<evidence type="ECO:0000313" key="5">
    <source>
        <dbReference type="EMBL" id="ROV97512.1"/>
    </source>
</evidence>
<accession>A0A423W2H2</accession>
<proteinExistence type="inferred from homology"/>
<organism evidence="5 6">
    <name type="scientific">Cytospora leucostoma</name>
    <dbReference type="NCBI Taxonomy" id="1230097"/>
    <lineage>
        <taxon>Eukaryota</taxon>
        <taxon>Fungi</taxon>
        <taxon>Dikarya</taxon>
        <taxon>Ascomycota</taxon>
        <taxon>Pezizomycotina</taxon>
        <taxon>Sordariomycetes</taxon>
        <taxon>Sordariomycetidae</taxon>
        <taxon>Diaporthales</taxon>
        <taxon>Cytosporaceae</taxon>
        <taxon>Cytospora</taxon>
    </lineage>
</organism>
<name>A0A423W2H2_9PEZI</name>
<dbReference type="Pfam" id="PF07690">
    <property type="entry name" value="MFS_1"/>
    <property type="match status" value="1"/>
</dbReference>
<evidence type="ECO:0000313" key="6">
    <source>
        <dbReference type="Proteomes" id="UP000285146"/>
    </source>
</evidence>
<evidence type="ECO:0008006" key="7">
    <source>
        <dbReference type="Google" id="ProtNLM"/>
    </source>
</evidence>
<gene>
    <name evidence="5" type="ORF">VPNG_08730</name>
</gene>
<dbReference type="InterPro" id="IPR050327">
    <property type="entry name" value="Proton-linked_MCT"/>
</dbReference>
<evidence type="ECO:0000256" key="1">
    <source>
        <dbReference type="ARBA" id="ARBA00004141"/>
    </source>
</evidence>
<comment type="caution">
    <text evidence="5">The sequence shown here is derived from an EMBL/GenBank/DDBJ whole genome shotgun (WGS) entry which is preliminary data.</text>
</comment>
<feature type="transmembrane region" description="Helical" evidence="4">
    <location>
        <begin position="273"/>
        <end position="293"/>
    </location>
</feature>
<dbReference type="SUPFAM" id="SSF103473">
    <property type="entry name" value="MFS general substrate transporter"/>
    <property type="match status" value="1"/>
</dbReference>
<sequence>MGIHYPSSVNILQANKFTNMLVHFSAIIFSLALVAPCFAAPTSRQTQNETRNDAQHHEGKRDEPALIGILEPWPLETENKILEEATPVPFQPRRKLGLFPAPPTEAGPPPDGGMLAWLQVLAGHLMCFVTWGLITSFGIFQSTYQDMLQAAPSTVSWIGTVQIFTLLLVGALSGRASDAGLVHEAVLVGTVLIVFGLFMTSLATQYYQVFLAQGVCIGLGMGILYMPGLSVPSSYFKAKKSLAVAIIASGAGSGGLVYPAMVQQLLPRVGFGWTIRSMAFVTLFVSVLINLLLRVRVPARTSGPLFDFRAFKELSYIFFCVGFFLVYWAVYFAFYYIDLYGYTYASFTSLDSINLLLITNALGIPGRVLPGFIAARFLGPLNTAIPTAASVALVLYCWPAVRHTHGSLYGFALAYGFVASAIQSLFAVSLAALTDDLSQLGTRMGMVFSLVAFASLTGSPIAGAIVQASGGNYLPAQMWAASSMLLGAVALAAARLSRTGWVVKVQV</sequence>